<dbReference type="InterPro" id="IPR004151">
    <property type="entry name" value="7TM_GPCR_serpentine_rcpt_Sre"/>
</dbReference>
<keyword evidence="2" id="KW-0472">Membrane</keyword>
<sequence length="264" mass="30266">MSSSLSNSTQLTTTLLPPEILFFGYFMGVIEIITHPIIICISLINLSILITSNILHPNLWLLLIFQSSIISTFEIQRWTMVLLKFTGGNIFRPGDQILQIIGSIGVKNLKKYKKLLPNTEDYSLSEKYQLTENIRTSKQLAPVFICHLINNLFYTILTYFVYFNIATKPSYTQSLCYAVLFVFTSIFEGMIEITVLTHHPVLRRTLLSRIKHLTSCKLAKIRPSTGTNTDNLHIFNSIKNIQGEQLISKTNIDEHFKMLVESWN</sequence>
<keyword evidence="2" id="KW-0812">Transmembrane</keyword>
<feature type="transmembrane region" description="Helical" evidence="2">
    <location>
        <begin position="175"/>
        <end position="196"/>
    </location>
</feature>
<dbReference type="Pfam" id="PF03125">
    <property type="entry name" value="Sre"/>
    <property type="match status" value="1"/>
</dbReference>
<name>A0A915P9X0_9BILA</name>
<dbReference type="WBParaSite" id="scf7180000423498.g11127">
    <property type="protein sequence ID" value="scf7180000423498.g11127"/>
    <property type="gene ID" value="scf7180000423498.g11127"/>
</dbReference>
<dbReference type="PANTHER" id="PTHR47518:SF9">
    <property type="entry name" value="SERPENTINE RECEPTOR, CLASS T"/>
    <property type="match status" value="1"/>
</dbReference>
<evidence type="ECO:0000313" key="3">
    <source>
        <dbReference type="Proteomes" id="UP000887560"/>
    </source>
</evidence>
<evidence type="ECO:0000256" key="1">
    <source>
        <dbReference type="ARBA" id="ARBA00006803"/>
    </source>
</evidence>
<keyword evidence="2" id="KW-1133">Transmembrane helix</keyword>
<keyword evidence="3" id="KW-1185">Reference proteome</keyword>
<dbReference type="PANTHER" id="PTHR47518">
    <property type="entry name" value="SERPENTINE RECEPTOR CLASS EPSILON-13-RELATED"/>
    <property type="match status" value="1"/>
</dbReference>
<evidence type="ECO:0000313" key="4">
    <source>
        <dbReference type="WBParaSite" id="scf7180000423498.g11127"/>
    </source>
</evidence>
<dbReference type="AlphaFoldDB" id="A0A915P9X0"/>
<feature type="transmembrane region" description="Helical" evidence="2">
    <location>
        <begin position="20"/>
        <end position="46"/>
    </location>
</feature>
<organism evidence="3 4">
    <name type="scientific">Meloidogyne floridensis</name>
    <dbReference type="NCBI Taxonomy" id="298350"/>
    <lineage>
        <taxon>Eukaryota</taxon>
        <taxon>Metazoa</taxon>
        <taxon>Ecdysozoa</taxon>
        <taxon>Nematoda</taxon>
        <taxon>Chromadorea</taxon>
        <taxon>Rhabditida</taxon>
        <taxon>Tylenchina</taxon>
        <taxon>Tylenchomorpha</taxon>
        <taxon>Tylenchoidea</taxon>
        <taxon>Meloidogynidae</taxon>
        <taxon>Meloidogyninae</taxon>
        <taxon>Meloidogyne</taxon>
    </lineage>
</organism>
<reference evidence="4" key="1">
    <citation type="submission" date="2022-11" db="UniProtKB">
        <authorList>
            <consortium name="WormBaseParasite"/>
        </authorList>
    </citation>
    <scope>IDENTIFICATION</scope>
</reference>
<comment type="similarity">
    <text evidence="1">Belongs to the nematode receptor-like protein sre family.</text>
</comment>
<proteinExistence type="inferred from homology"/>
<evidence type="ECO:0000256" key="2">
    <source>
        <dbReference type="SAM" id="Phobius"/>
    </source>
</evidence>
<feature type="transmembrane region" description="Helical" evidence="2">
    <location>
        <begin position="140"/>
        <end position="163"/>
    </location>
</feature>
<dbReference type="GO" id="GO:0016020">
    <property type="term" value="C:membrane"/>
    <property type="evidence" value="ECO:0007669"/>
    <property type="project" value="InterPro"/>
</dbReference>
<protein>
    <submittedName>
        <fullName evidence="4">Serpentine receptor class gamma</fullName>
    </submittedName>
</protein>
<dbReference type="Proteomes" id="UP000887560">
    <property type="component" value="Unplaced"/>
</dbReference>
<accession>A0A915P9X0</accession>
<dbReference type="GO" id="GO:0007606">
    <property type="term" value="P:sensory perception of chemical stimulus"/>
    <property type="evidence" value="ECO:0007669"/>
    <property type="project" value="InterPro"/>
</dbReference>
<dbReference type="InterPro" id="IPR052854">
    <property type="entry name" value="Serpentine_rcpt_epsilon"/>
</dbReference>
<feature type="transmembrane region" description="Helical" evidence="2">
    <location>
        <begin position="58"/>
        <end position="75"/>
    </location>
</feature>